<dbReference type="SUPFAM" id="SSF56024">
    <property type="entry name" value="Phospholipase D/nuclease"/>
    <property type="match status" value="1"/>
</dbReference>
<dbReference type="InterPro" id="IPR025202">
    <property type="entry name" value="PLD-like_dom"/>
</dbReference>
<accession>H1Z0A2</accession>
<sequence>MIKTEGYCMSNSSESKKEPSSQFILNYPEEESISEHLLDFFCAELIYARMKDKDPNSLWLISPWITESKFSFSSRGCFADLFPGYSRGTIYFSEILNKFLEYGTEINFVCYPPHKLVDIKQIYKYHDSLCKINSICKSNKENKTETEDDKQNLIEEIINNSRKELSSAREKAKGKSYVISFIRKIEQNAPPEAKINIYYNERLHAKIILGKNAALFGSANLTHSGFNWNDELLSYETNPVILDRMLKVAGKLSNSEYKDNKKNNNDNSSEEKNNGNIWKLASDKYSAKEKFEQIIGHAKLEKIISSEQLPSEIQDILKDCGISGLDRNTYQTFEDENKEDIITDKKDKSESDIKEKDEVPKVRSKESKGPSPVNSNESHQSEGKEENKSTNYEIGEYNGHPLLSFPEIKMNFGKAKWEKILEAYDAGVLNNYIEISEQYSKDKIEKELDSDDKAKWYVYYNNTGPALCIYTYNTYNTYKKEKKFSFMYKKAKFILENIDTIRKFCKKSS</sequence>
<evidence type="ECO:0000313" key="3">
    <source>
        <dbReference type="EMBL" id="EHQ36194.1"/>
    </source>
</evidence>
<dbReference type="STRING" id="937775.Metlim_2112"/>
<evidence type="ECO:0000259" key="2">
    <source>
        <dbReference type="Pfam" id="PF13091"/>
    </source>
</evidence>
<evidence type="ECO:0000256" key="1">
    <source>
        <dbReference type="SAM" id="MobiDB-lite"/>
    </source>
</evidence>
<dbReference type="Pfam" id="PF13091">
    <property type="entry name" value="PLDc_2"/>
    <property type="match status" value="1"/>
</dbReference>
<organism evidence="3 4">
    <name type="scientific">Methanoplanus limicola DSM 2279</name>
    <dbReference type="NCBI Taxonomy" id="937775"/>
    <lineage>
        <taxon>Archaea</taxon>
        <taxon>Methanobacteriati</taxon>
        <taxon>Methanobacteriota</taxon>
        <taxon>Stenosarchaea group</taxon>
        <taxon>Methanomicrobia</taxon>
        <taxon>Methanomicrobiales</taxon>
        <taxon>Methanomicrobiaceae</taxon>
        <taxon>Methanoplanus</taxon>
    </lineage>
</organism>
<feature type="domain" description="Phospholipase D-like" evidence="2">
    <location>
        <begin position="120"/>
        <end position="244"/>
    </location>
</feature>
<gene>
    <name evidence="3" type="ORF">Metlim_2112</name>
</gene>
<reference evidence="3 4" key="1">
    <citation type="submission" date="2011-10" db="EMBL/GenBank/DDBJ databases">
        <title>The Improved High-Quality Draft genome of Methanoplanus limicola DSM 2279.</title>
        <authorList>
            <consortium name="US DOE Joint Genome Institute (JGI-PGF)"/>
            <person name="Lucas S."/>
            <person name="Copeland A."/>
            <person name="Lapidus A."/>
            <person name="Glavina del Rio T."/>
            <person name="Dalin E."/>
            <person name="Tice H."/>
            <person name="Bruce D."/>
            <person name="Goodwin L."/>
            <person name="Pitluck S."/>
            <person name="Peters L."/>
            <person name="Mikhailova N."/>
            <person name="Lu M."/>
            <person name="Kyrpides N."/>
            <person name="Mavromatis K."/>
            <person name="Ivanova N."/>
            <person name="Markowitz V."/>
            <person name="Cheng J.-F."/>
            <person name="Hugenholtz P."/>
            <person name="Woyke T."/>
            <person name="Wu D."/>
            <person name="Wirth R."/>
            <person name="Brambilla E.-M."/>
            <person name="Klenk H.-P."/>
            <person name="Eisen J.A."/>
        </authorList>
    </citation>
    <scope>NUCLEOTIDE SEQUENCE [LARGE SCALE GENOMIC DNA]</scope>
    <source>
        <strain evidence="3 4">DSM 2279</strain>
    </source>
</reference>
<protein>
    <recommendedName>
        <fullName evidence="2">Phospholipase D-like domain-containing protein</fullName>
    </recommendedName>
</protein>
<feature type="compositionally biased region" description="Basic and acidic residues" evidence="1">
    <location>
        <begin position="379"/>
        <end position="388"/>
    </location>
</feature>
<keyword evidence="4" id="KW-1185">Reference proteome</keyword>
<feature type="region of interest" description="Disordered" evidence="1">
    <location>
        <begin position="341"/>
        <end position="388"/>
    </location>
</feature>
<dbReference type="InParanoid" id="H1Z0A2"/>
<feature type="region of interest" description="Disordered" evidence="1">
    <location>
        <begin position="256"/>
        <end position="275"/>
    </location>
</feature>
<dbReference type="AlphaFoldDB" id="H1Z0A2"/>
<name>H1Z0A2_9EURY</name>
<feature type="compositionally biased region" description="Basic and acidic residues" evidence="1">
    <location>
        <begin position="341"/>
        <end position="368"/>
    </location>
</feature>
<feature type="compositionally biased region" description="Basic and acidic residues" evidence="1">
    <location>
        <begin position="256"/>
        <end position="273"/>
    </location>
</feature>
<evidence type="ECO:0000313" key="4">
    <source>
        <dbReference type="Proteomes" id="UP000005741"/>
    </source>
</evidence>
<dbReference type="EMBL" id="CM001436">
    <property type="protein sequence ID" value="EHQ36194.1"/>
    <property type="molecule type" value="Genomic_DNA"/>
</dbReference>
<dbReference type="Proteomes" id="UP000005741">
    <property type="component" value="Chromosome"/>
</dbReference>
<dbReference type="Gene3D" id="3.30.870.10">
    <property type="entry name" value="Endonuclease Chain A"/>
    <property type="match status" value="1"/>
</dbReference>
<dbReference type="HOGENOM" id="CLU_534875_0_0_2"/>
<proteinExistence type="predicted"/>